<evidence type="ECO:0000313" key="3">
    <source>
        <dbReference type="Proteomes" id="UP000061348"/>
    </source>
</evidence>
<name>A0A109LGR9_PSEFL</name>
<organism evidence="2 3">
    <name type="scientific">Pseudomonas fluorescens</name>
    <dbReference type="NCBI Taxonomy" id="294"/>
    <lineage>
        <taxon>Bacteria</taxon>
        <taxon>Pseudomonadati</taxon>
        <taxon>Pseudomonadota</taxon>
        <taxon>Gammaproteobacteria</taxon>
        <taxon>Pseudomonadales</taxon>
        <taxon>Pseudomonadaceae</taxon>
        <taxon>Pseudomonas</taxon>
    </lineage>
</organism>
<evidence type="ECO:0000313" key="2">
    <source>
        <dbReference type="EMBL" id="KWV87273.1"/>
    </source>
</evidence>
<proteinExistence type="predicted"/>
<dbReference type="Proteomes" id="UP000061348">
    <property type="component" value="Unassembled WGS sequence"/>
</dbReference>
<reference evidence="2 3" key="1">
    <citation type="submission" date="2015-05" db="EMBL/GenBank/DDBJ databases">
        <title>A genomic and transcriptomic approach to investigate the blue pigment phenotype in Pseudomonas fluorescens.</title>
        <authorList>
            <person name="Andreani N.A."/>
            <person name="Cardazzo B."/>
        </authorList>
    </citation>
    <scope>NUCLEOTIDE SEQUENCE [LARGE SCALE GENOMIC DNA]</scope>
    <source>
        <strain evidence="2 3">Ps_22</strain>
    </source>
</reference>
<evidence type="ECO:0000256" key="1">
    <source>
        <dbReference type="SAM" id="MobiDB-lite"/>
    </source>
</evidence>
<gene>
    <name evidence="2" type="ORF">PFLmoz3_03121</name>
</gene>
<feature type="compositionally biased region" description="Polar residues" evidence="1">
    <location>
        <begin position="11"/>
        <end position="29"/>
    </location>
</feature>
<protein>
    <submittedName>
        <fullName evidence="2">Uncharacterized protein</fullName>
    </submittedName>
</protein>
<dbReference type="AlphaFoldDB" id="A0A109LGR9"/>
<dbReference type="EMBL" id="LCYA01000078">
    <property type="protein sequence ID" value="KWV87273.1"/>
    <property type="molecule type" value="Genomic_DNA"/>
</dbReference>
<accession>A0A109LGR9</accession>
<comment type="caution">
    <text evidence="2">The sequence shown here is derived from an EMBL/GenBank/DDBJ whole genome shotgun (WGS) entry which is preliminary data.</text>
</comment>
<sequence>MQARNGAPHSKTPSAKPQPLPNRQANTPAACSHKVAISQRRVVFGCLRRRLATPTPSAAARPKQGQNKSACQAPWNCALAICDRKVAGMM</sequence>
<feature type="region of interest" description="Disordered" evidence="1">
    <location>
        <begin position="1"/>
        <end position="32"/>
    </location>
</feature>